<evidence type="ECO:0000313" key="1">
    <source>
        <dbReference type="EMBL" id="KAK1352253.1"/>
    </source>
</evidence>
<comment type="caution">
    <text evidence="1">The sequence shown here is derived from an EMBL/GenBank/DDBJ whole genome shotgun (WGS) entry which is preliminary data.</text>
</comment>
<dbReference type="GO" id="GO:0003677">
    <property type="term" value="F:DNA binding"/>
    <property type="evidence" value="ECO:0007669"/>
    <property type="project" value="TreeGrafter"/>
</dbReference>
<dbReference type="EMBL" id="JAUIZM010000018">
    <property type="protein sequence ID" value="KAK1352253.1"/>
    <property type="molecule type" value="Genomic_DNA"/>
</dbReference>
<dbReference type="InterPro" id="IPR006511">
    <property type="entry name" value="SHI_C"/>
</dbReference>
<sequence>MRCQDCGNQAKKDCVYMRRPRLQDVSPNTKRYRHHFAASSSANHPLGYEGGEFPAEASFPATFRCVRVSCDDNAVDQYAYQTSVNIQGHIFKGILYDQGPVQEASSSVGTAIFQQPNLFPTTTTSTYPFDLLPPGTQFFPYPKS</sequence>
<proteinExistence type="predicted"/>
<name>A0AAD8GPJ1_9APIA</name>
<dbReference type="Pfam" id="PF05142">
    <property type="entry name" value="DUF702"/>
    <property type="match status" value="2"/>
</dbReference>
<accession>A0AAD8GPJ1</accession>
<organism evidence="1 2">
    <name type="scientific">Heracleum sosnowskyi</name>
    <dbReference type="NCBI Taxonomy" id="360622"/>
    <lineage>
        <taxon>Eukaryota</taxon>
        <taxon>Viridiplantae</taxon>
        <taxon>Streptophyta</taxon>
        <taxon>Embryophyta</taxon>
        <taxon>Tracheophyta</taxon>
        <taxon>Spermatophyta</taxon>
        <taxon>Magnoliopsida</taxon>
        <taxon>eudicotyledons</taxon>
        <taxon>Gunneridae</taxon>
        <taxon>Pentapetalae</taxon>
        <taxon>asterids</taxon>
        <taxon>campanulids</taxon>
        <taxon>Apiales</taxon>
        <taxon>Apiaceae</taxon>
        <taxon>Apioideae</taxon>
        <taxon>apioid superclade</taxon>
        <taxon>Tordylieae</taxon>
        <taxon>Tordyliinae</taxon>
        <taxon>Heracleum</taxon>
    </lineage>
</organism>
<keyword evidence="2" id="KW-1185">Reference proteome</keyword>
<dbReference type="PANTHER" id="PTHR31604:SF54">
    <property type="entry name" value="PROTEIN SHI RELATED SEQUENCE 1"/>
    <property type="match status" value="1"/>
</dbReference>
<reference evidence="1" key="2">
    <citation type="submission" date="2023-05" db="EMBL/GenBank/DDBJ databases">
        <authorList>
            <person name="Schelkunov M.I."/>
        </authorList>
    </citation>
    <scope>NUCLEOTIDE SEQUENCE</scope>
    <source>
        <strain evidence="1">Hsosn_3</strain>
        <tissue evidence="1">Leaf</tissue>
    </source>
</reference>
<protein>
    <submittedName>
        <fullName evidence="1">Protein SHORT INTERNODES</fullName>
    </submittedName>
</protein>
<dbReference type="PANTHER" id="PTHR31604">
    <property type="entry name" value="PROTEIN LATERAL ROOT PRIMORDIUM 1"/>
    <property type="match status" value="1"/>
</dbReference>
<reference evidence="1" key="1">
    <citation type="submission" date="2023-02" db="EMBL/GenBank/DDBJ databases">
        <title>Genome of toxic invasive species Heracleum sosnowskyi carries increased number of genes despite the absence of recent whole-genome duplications.</title>
        <authorList>
            <person name="Schelkunov M."/>
            <person name="Shtratnikova V."/>
            <person name="Makarenko M."/>
            <person name="Klepikova A."/>
            <person name="Omelchenko D."/>
            <person name="Novikova G."/>
            <person name="Obukhova E."/>
            <person name="Bogdanov V."/>
            <person name="Penin A."/>
            <person name="Logacheva M."/>
        </authorList>
    </citation>
    <scope>NUCLEOTIDE SEQUENCE</scope>
    <source>
        <strain evidence="1">Hsosn_3</strain>
        <tissue evidence="1">Leaf</tissue>
    </source>
</reference>
<dbReference type="GO" id="GO:0045893">
    <property type="term" value="P:positive regulation of DNA-templated transcription"/>
    <property type="evidence" value="ECO:0007669"/>
    <property type="project" value="TreeGrafter"/>
</dbReference>
<dbReference type="Proteomes" id="UP001237642">
    <property type="component" value="Unassembled WGS sequence"/>
</dbReference>
<dbReference type="AlphaFoldDB" id="A0AAD8GPJ1"/>
<dbReference type="GO" id="GO:0005634">
    <property type="term" value="C:nucleus"/>
    <property type="evidence" value="ECO:0007669"/>
    <property type="project" value="TreeGrafter"/>
</dbReference>
<dbReference type="GO" id="GO:0003700">
    <property type="term" value="F:DNA-binding transcription factor activity"/>
    <property type="evidence" value="ECO:0007669"/>
    <property type="project" value="InterPro"/>
</dbReference>
<gene>
    <name evidence="1" type="ORF">POM88_053517</name>
</gene>
<dbReference type="NCBIfam" id="TIGR01624">
    <property type="entry name" value="LRP1_Cterm"/>
    <property type="match status" value="1"/>
</dbReference>
<dbReference type="InterPro" id="IPR007818">
    <property type="entry name" value="SHI"/>
</dbReference>
<evidence type="ECO:0000313" key="2">
    <source>
        <dbReference type="Proteomes" id="UP001237642"/>
    </source>
</evidence>